<evidence type="ECO:0000313" key="2">
    <source>
        <dbReference type="Proteomes" id="UP000003835"/>
    </source>
</evidence>
<protein>
    <submittedName>
        <fullName evidence="1">Uncharacterized protein</fullName>
    </submittedName>
</protein>
<proteinExistence type="predicted"/>
<reference evidence="1 2" key="1">
    <citation type="submission" date="2008-07" db="EMBL/GenBank/DDBJ databases">
        <authorList>
            <person name="Tandeau de Marsac N."/>
            <person name="Ferriera S."/>
            <person name="Johnson J."/>
            <person name="Kravitz S."/>
            <person name="Beeson K."/>
            <person name="Sutton G."/>
            <person name="Rogers Y.-H."/>
            <person name="Friedman R."/>
            <person name="Frazier M."/>
            <person name="Venter J.C."/>
        </authorList>
    </citation>
    <scope>NUCLEOTIDE SEQUENCE [LARGE SCALE GENOMIC DNA]</scope>
    <source>
        <strain evidence="1 2">PCC 7420</strain>
    </source>
</reference>
<name>B4VRI2_9CYAN</name>
<dbReference type="EMBL" id="DS989849">
    <property type="protein sequence ID" value="EDX75453.1"/>
    <property type="molecule type" value="Genomic_DNA"/>
</dbReference>
<dbReference type="AlphaFoldDB" id="B4VRI2"/>
<accession>B4VRI2</accession>
<sequence length="39" mass="4501">MWQVLARKQTLFNSTNQILTVPCSLISIINFNESPTTYQ</sequence>
<gene>
    <name evidence="1" type="ORF">MC7420_1371</name>
</gene>
<organism evidence="1 2">
    <name type="scientific">Coleofasciculus chthonoplastes PCC 7420</name>
    <dbReference type="NCBI Taxonomy" id="118168"/>
    <lineage>
        <taxon>Bacteria</taxon>
        <taxon>Bacillati</taxon>
        <taxon>Cyanobacteriota</taxon>
        <taxon>Cyanophyceae</taxon>
        <taxon>Coleofasciculales</taxon>
        <taxon>Coleofasciculaceae</taxon>
        <taxon>Coleofasciculus</taxon>
    </lineage>
</organism>
<dbReference type="HOGENOM" id="CLU_3307941_0_0_3"/>
<keyword evidence="2" id="KW-1185">Reference proteome</keyword>
<dbReference type="Proteomes" id="UP000003835">
    <property type="component" value="Unassembled WGS sequence"/>
</dbReference>
<evidence type="ECO:0000313" key="1">
    <source>
        <dbReference type="EMBL" id="EDX75453.1"/>
    </source>
</evidence>